<evidence type="ECO:0000313" key="3">
    <source>
        <dbReference type="Proteomes" id="UP001157418"/>
    </source>
</evidence>
<protein>
    <submittedName>
        <fullName evidence="2">Uncharacterized protein</fullName>
    </submittedName>
</protein>
<feature type="compositionally biased region" description="Polar residues" evidence="1">
    <location>
        <begin position="218"/>
        <end position="232"/>
    </location>
</feature>
<dbReference type="EMBL" id="CAKMRJ010000001">
    <property type="protein sequence ID" value="CAH1415650.1"/>
    <property type="molecule type" value="Genomic_DNA"/>
</dbReference>
<comment type="caution">
    <text evidence="2">The sequence shown here is derived from an EMBL/GenBank/DDBJ whole genome shotgun (WGS) entry which is preliminary data.</text>
</comment>
<reference evidence="2 3" key="1">
    <citation type="submission" date="2022-01" db="EMBL/GenBank/DDBJ databases">
        <authorList>
            <person name="Xiong W."/>
            <person name="Schranz E."/>
        </authorList>
    </citation>
    <scope>NUCLEOTIDE SEQUENCE [LARGE SCALE GENOMIC DNA]</scope>
</reference>
<evidence type="ECO:0000256" key="1">
    <source>
        <dbReference type="SAM" id="MobiDB-lite"/>
    </source>
</evidence>
<gene>
    <name evidence="2" type="ORF">LVIROSA_LOCUS3482</name>
</gene>
<feature type="compositionally biased region" description="Basic and acidic residues" evidence="1">
    <location>
        <begin position="204"/>
        <end position="215"/>
    </location>
</feature>
<evidence type="ECO:0000313" key="2">
    <source>
        <dbReference type="EMBL" id="CAH1415650.1"/>
    </source>
</evidence>
<organism evidence="2 3">
    <name type="scientific">Lactuca virosa</name>
    <dbReference type="NCBI Taxonomy" id="75947"/>
    <lineage>
        <taxon>Eukaryota</taxon>
        <taxon>Viridiplantae</taxon>
        <taxon>Streptophyta</taxon>
        <taxon>Embryophyta</taxon>
        <taxon>Tracheophyta</taxon>
        <taxon>Spermatophyta</taxon>
        <taxon>Magnoliopsida</taxon>
        <taxon>eudicotyledons</taxon>
        <taxon>Gunneridae</taxon>
        <taxon>Pentapetalae</taxon>
        <taxon>asterids</taxon>
        <taxon>campanulids</taxon>
        <taxon>Asterales</taxon>
        <taxon>Asteraceae</taxon>
        <taxon>Cichorioideae</taxon>
        <taxon>Cichorieae</taxon>
        <taxon>Lactucinae</taxon>
        <taxon>Lactuca</taxon>
    </lineage>
</organism>
<sequence>MPISIAHIFFPKLNIISVEPPINLINRLWSLELGLMKSKYTLEIGVLSSAQIYPQNRPESIVPSLPPLYQTRTSRQTMIGTQIVCLNCAIYEMIKFCVSLEASGVDGKDCEESSWKKERSEGELSKVQFLINPIASCRCTRFWNRATNSHLIQPPALGSFMKEGSGEVSRNWKNSEEEDYLWDDASSRRVNPILTSSNSSKIDPRLYFDSERPGFENRQPSPDLPSTEQRIPSASLRAKGSFLLDENVHE</sequence>
<accession>A0AAU9M119</accession>
<feature type="region of interest" description="Disordered" evidence="1">
    <location>
        <begin position="204"/>
        <end position="250"/>
    </location>
</feature>
<keyword evidence="3" id="KW-1185">Reference proteome</keyword>
<proteinExistence type="predicted"/>
<name>A0AAU9M119_9ASTR</name>
<dbReference type="AlphaFoldDB" id="A0AAU9M119"/>
<dbReference type="Proteomes" id="UP001157418">
    <property type="component" value="Unassembled WGS sequence"/>
</dbReference>